<evidence type="ECO:0000313" key="2">
    <source>
        <dbReference type="EMBL" id="JAD57327.1"/>
    </source>
</evidence>
<name>A0A0A9BDD8_ARUDO</name>
<sequence>MVATPAVPAPEEHGLAVSAGRRARAQARHRRARRLRFGHHHSLGRPRRGRLHGQHRRGVNALLAVPAVAVHRTLEVPLGGEHVELAVGVRAPPAAHTLRPRHMAGVDVPADVKVRREEAVPAPPHHRLLEGDHLATTIS</sequence>
<reference evidence="2" key="2">
    <citation type="journal article" date="2015" name="Data Brief">
        <title>Shoot transcriptome of the giant reed, Arundo donax.</title>
        <authorList>
            <person name="Barrero R.A."/>
            <person name="Guerrero F.D."/>
            <person name="Moolhuijzen P."/>
            <person name="Goolsby J.A."/>
            <person name="Tidwell J."/>
            <person name="Bellgard S.E."/>
            <person name="Bellgard M.I."/>
        </authorList>
    </citation>
    <scope>NUCLEOTIDE SEQUENCE</scope>
    <source>
        <tissue evidence="2">Shoot tissue taken approximately 20 cm above the soil surface</tissue>
    </source>
</reference>
<protein>
    <submittedName>
        <fullName evidence="2">Uncharacterized protein</fullName>
    </submittedName>
</protein>
<dbReference type="AlphaFoldDB" id="A0A0A9BDD8"/>
<feature type="region of interest" description="Disordered" evidence="1">
    <location>
        <begin position="1"/>
        <end position="20"/>
    </location>
</feature>
<organism evidence="2">
    <name type="scientific">Arundo donax</name>
    <name type="common">Giant reed</name>
    <name type="synonym">Donax arundinaceus</name>
    <dbReference type="NCBI Taxonomy" id="35708"/>
    <lineage>
        <taxon>Eukaryota</taxon>
        <taxon>Viridiplantae</taxon>
        <taxon>Streptophyta</taxon>
        <taxon>Embryophyta</taxon>
        <taxon>Tracheophyta</taxon>
        <taxon>Spermatophyta</taxon>
        <taxon>Magnoliopsida</taxon>
        <taxon>Liliopsida</taxon>
        <taxon>Poales</taxon>
        <taxon>Poaceae</taxon>
        <taxon>PACMAD clade</taxon>
        <taxon>Arundinoideae</taxon>
        <taxon>Arundineae</taxon>
        <taxon>Arundo</taxon>
    </lineage>
</organism>
<reference evidence="2" key="1">
    <citation type="submission" date="2014-09" db="EMBL/GenBank/DDBJ databases">
        <authorList>
            <person name="Magalhaes I.L.F."/>
            <person name="Oliveira U."/>
            <person name="Santos F.R."/>
            <person name="Vidigal T.H.D.A."/>
            <person name="Brescovit A.D."/>
            <person name="Santos A.J."/>
        </authorList>
    </citation>
    <scope>NUCLEOTIDE SEQUENCE</scope>
    <source>
        <tissue evidence="2">Shoot tissue taken approximately 20 cm above the soil surface</tissue>
    </source>
</reference>
<proteinExistence type="predicted"/>
<evidence type="ECO:0000256" key="1">
    <source>
        <dbReference type="SAM" id="MobiDB-lite"/>
    </source>
</evidence>
<dbReference type="EMBL" id="GBRH01240568">
    <property type="protein sequence ID" value="JAD57327.1"/>
    <property type="molecule type" value="Transcribed_RNA"/>
</dbReference>
<accession>A0A0A9BDD8</accession>